<sequence length="247" mass="28022">MKGPLTYFLIFLALTGCQKEDKLTFESVILRNDICADCPEISISIPRAIENSRAAHSINSVLEEEIIALLHFDEDTEISNLDDALLSFTNGFTEIKNLYSEETTPWEAKIEGKVVYEDKEILTLLLDSYIFTGGAHGYSAKRFLNFDKNKGIALENWELFQNRKGFQLFAEAKFREQEAIPAEASINYTGFMFEKDRFYLPENIGYTNEGVKLLYNPYEVASYADGAIVLTLPFKEVAPFLASKNKS</sequence>
<dbReference type="AlphaFoldDB" id="A0A0F9DEB7"/>
<dbReference type="InterPro" id="IPR021729">
    <property type="entry name" value="DUF3298"/>
</dbReference>
<name>A0A0F9DEB7_9ZZZZ</name>
<organism evidence="3">
    <name type="scientific">marine sediment metagenome</name>
    <dbReference type="NCBI Taxonomy" id="412755"/>
    <lineage>
        <taxon>unclassified sequences</taxon>
        <taxon>metagenomes</taxon>
        <taxon>ecological metagenomes</taxon>
    </lineage>
</organism>
<dbReference type="Pfam" id="PF13739">
    <property type="entry name" value="PdaC"/>
    <property type="match status" value="1"/>
</dbReference>
<dbReference type="InterPro" id="IPR037126">
    <property type="entry name" value="PdaC/RsiV-like_sf"/>
</dbReference>
<gene>
    <name evidence="3" type="ORF">LCGC14_2208830</name>
</gene>
<feature type="domain" description="Deacetylase PdaC" evidence="2">
    <location>
        <begin position="37"/>
        <end position="138"/>
    </location>
</feature>
<proteinExistence type="predicted"/>
<dbReference type="Gene3D" id="3.30.565.40">
    <property type="entry name" value="Fervidobacterium nodosum Rt17-B1 like"/>
    <property type="match status" value="1"/>
</dbReference>
<dbReference type="EMBL" id="LAZR01029269">
    <property type="protein sequence ID" value="KKL60088.1"/>
    <property type="molecule type" value="Genomic_DNA"/>
</dbReference>
<comment type="caution">
    <text evidence="3">The sequence shown here is derived from an EMBL/GenBank/DDBJ whole genome shotgun (WGS) entry which is preliminary data.</text>
</comment>
<evidence type="ECO:0000313" key="3">
    <source>
        <dbReference type="EMBL" id="KKL60088.1"/>
    </source>
</evidence>
<evidence type="ECO:0000259" key="1">
    <source>
        <dbReference type="Pfam" id="PF11738"/>
    </source>
</evidence>
<dbReference type="Gene3D" id="3.90.640.20">
    <property type="entry name" value="Heat-shock cognate protein, ATPase"/>
    <property type="match status" value="1"/>
</dbReference>
<dbReference type="InterPro" id="IPR025303">
    <property type="entry name" value="PdaC"/>
</dbReference>
<evidence type="ECO:0000259" key="2">
    <source>
        <dbReference type="Pfam" id="PF13739"/>
    </source>
</evidence>
<feature type="domain" description="DUF3298" evidence="1">
    <location>
        <begin position="169"/>
        <end position="235"/>
    </location>
</feature>
<reference evidence="3" key="1">
    <citation type="journal article" date="2015" name="Nature">
        <title>Complex archaea that bridge the gap between prokaryotes and eukaryotes.</title>
        <authorList>
            <person name="Spang A."/>
            <person name="Saw J.H."/>
            <person name="Jorgensen S.L."/>
            <person name="Zaremba-Niedzwiedzka K."/>
            <person name="Martijn J."/>
            <person name="Lind A.E."/>
            <person name="van Eijk R."/>
            <person name="Schleper C."/>
            <person name="Guy L."/>
            <person name="Ettema T.J."/>
        </authorList>
    </citation>
    <scope>NUCLEOTIDE SEQUENCE</scope>
</reference>
<accession>A0A0F9DEB7</accession>
<protein>
    <recommendedName>
        <fullName evidence="4">DUF3298 domain-containing protein</fullName>
    </recommendedName>
</protein>
<dbReference type="PROSITE" id="PS51257">
    <property type="entry name" value="PROKAR_LIPOPROTEIN"/>
    <property type="match status" value="1"/>
</dbReference>
<evidence type="ECO:0008006" key="4">
    <source>
        <dbReference type="Google" id="ProtNLM"/>
    </source>
</evidence>
<dbReference type="Pfam" id="PF11738">
    <property type="entry name" value="DUF3298"/>
    <property type="match status" value="1"/>
</dbReference>